<sequence length="164" mass="19333">MYVIPMDCFFDEDKDFSHTSFIYNMLLKEPVVMLPPVEEFLIYHPNIGIGLSYNGLPNRHYKVVCFFCDVQGKKFVGHKGNMHYKIYSSETGEWRKDQAKFLNSSILYNTNVREAWSFQGKMKKQLSQKLVLWMNVYGCQKDVCIIVIVTRRGFTYGLESREKR</sequence>
<accession>A0A7J6X984</accession>
<reference evidence="1 2" key="1">
    <citation type="submission" date="2020-06" db="EMBL/GenBank/DDBJ databases">
        <title>Transcriptomic and genomic resources for Thalictrum thalictroides and T. hernandezii: Facilitating candidate gene discovery in an emerging model plant lineage.</title>
        <authorList>
            <person name="Arias T."/>
            <person name="Riano-Pachon D.M."/>
            <person name="Di Stilio V.S."/>
        </authorList>
    </citation>
    <scope>NUCLEOTIDE SEQUENCE [LARGE SCALE GENOMIC DNA]</scope>
    <source>
        <strain evidence="2">cv. WT478/WT964</strain>
        <tissue evidence="1">Leaves</tissue>
    </source>
</reference>
<name>A0A7J6X984_THATH</name>
<keyword evidence="2" id="KW-1185">Reference proteome</keyword>
<dbReference type="AlphaFoldDB" id="A0A7J6X984"/>
<protein>
    <submittedName>
        <fullName evidence="1">Uncharacterized protein</fullName>
    </submittedName>
</protein>
<dbReference type="OrthoDB" id="1549426at2759"/>
<comment type="caution">
    <text evidence="1">The sequence shown here is derived from an EMBL/GenBank/DDBJ whole genome shotgun (WGS) entry which is preliminary data.</text>
</comment>
<dbReference type="Proteomes" id="UP000554482">
    <property type="component" value="Unassembled WGS sequence"/>
</dbReference>
<organism evidence="1 2">
    <name type="scientific">Thalictrum thalictroides</name>
    <name type="common">Rue-anemone</name>
    <name type="synonym">Anemone thalictroides</name>
    <dbReference type="NCBI Taxonomy" id="46969"/>
    <lineage>
        <taxon>Eukaryota</taxon>
        <taxon>Viridiplantae</taxon>
        <taxon>Streptophyta</taxon>
        <taxon>Embryophyta</taxon>
        <taxon>Tracheophyta</taxon>
        <taxon>Spermatophyta</taxon>
        <taxon>Magnoliopsida</taxon>
        <taxon>Ranunculales</taxon>
        <taxon>Ranunculaceae</taxon>
        <taxon>Thalictroideae</taxon>
        <taxon>Thalictrum</taxon>
    </lineage>
</organism>
<dbReference type="EMBL" id="JABWDY010004611">
    <property type="protein sequence ID" value="KAF5205050.1"/>
    <property type="molecule type" value="Genomic_DNA"/>
</dbReference>
<evidence type="ECO:0000313" key="2">
    <source>
        <dbReference type="Proteomes" id="UP000554482"/>
    </source>
</evidence>
<gene>
    <name evidence="1" type="ORF">FRX31_005366</name>
</gene>
<evidence type="ECO:0000313" key="1">
    <source>
        <dbReference type="EMBL" id="KAF5205050.1"/>
    </source>
</evidence>
<proteinExistence type="predicted"/>